<evidence type="ECO:0000313" key="2">
    <source>
        <dbReference type="EMBL" id="KAJ6216592.1"/>
    </source>
</evidence>
<dbReference type="OrthoDB" id="6511520at2759"/>
<comment type="caution">
    <text evidence="2">The sequence shown here is derived from an EMBL/GenBank/DDBJ whole genome shotgun (WGS) entry which is preliminary data.</text>
</comment>
<accession>A0A9Q0M0G3</accession>
<evidence type="ECO:0000256" key="1">
    <source>
        <dbReference type="SAM" id="Phobius"/>
    </source>
</evidence>
<reference evidence="2" key="1">
    <citation type="submission" date="2022-12" db="EMBL/GenBank/DDBJ databases">
        <title>Genome assemblies of Blomia tropicalis.</title>
        <authorList>
            <person name="Cui Y."/>
        </authorList>
    </citation>
    <scope>NUCLEOTIDE SEQUENCE</scope>
    <source>
        <tissue evidence="2">Adult mites</tissue>
    </source>
</reference>
<protein>
    <submittedName>
        <fullName evidence="2">Uncharacterized protein</fullName>
    </submittedName>
</protein>
<evidence type="ECO:0000313" key="3">
    <source>
        <dbReference type="Proteomes" id="UP001142055"/>
    </source>
</evidence>
<dbReference type="AlphaFoldDB" id="A0A9Q0M0G3"/>
<gene>
    <name evidence="2" type="ORF">RDWZM_007749</name>
</gene>
<dbReference type="EMBL" id="JAPWDV010000003">
    <property type="protein sequence ID" value="KAJ6216592.1"/>
    <property type="molecule type" value="Genomic_DNA"/>
</dbReference>
<keyword evidence="1" id="KW-0812">Transmembrane</keyword>
<keyword evidence="1" id="KW-1133">Transmembrane helix</keyword>
<proteinExistence type="predicted"/>
<name>A0A9Q0M0G3_BLOTA</name>
<keyword evidence="3" id="KW-1185">Reference proteome</keyword>
<organism evidence="2 3">
    <name type="scientific">Blomia tropicalis</name>
    <name type="common">Mite</name>
    <dbReference type="NCBI Taxonomy" id="40697"/>
    <lineage>
        <taxon>Eukaryota</taxon>
        <taxon>Metazoa</taxon>
        <taxon>Ecdysozoa</taxon>
        <taxon>Arthropoda</taxon>
        <taxon>Chelicerata</taxon>
        <taxon>Arachnida</taxon>
        <taxon>Acari</taxon>
        <taxon>Acariformes</taxon>
        <taxon>Sarcoptiformes</taxon>
        <taxon>Astigmata</taxon>
        <taxon>Glycyphagoidea</taxon>
        <taxon>Echimyopodidae</taxon>
        <taxon>Blomia</taxon>
    </lineage>
</organism>
<keyword evidence="1" id="KW-0472">Membrane</keyword>
<feature type="transmembrane region" description="Helical" evidence="1">
    <location>
        <begin position="204"/>
        <end position="220"/>
    </location>
</feature>
<dbReference type="Proteomes" id="UP001142055">
    <property type="component" value="Chromosome 3"/>
</dbReference>
<feature type="transmembrane region" description="Helical" evidence="1">
    <location>
        <begin position="37"/>
        <end position="60"/>
    </location>
</feature>
<sequence length="221" mass="25087">MSPIVYGKQRRKTIILSAHPVYIVNSFSQLSIRLINSFYICLLCVLLLQTTTSIILVGLFDQRFKDGGGGGTFPLSMNGVSCTPIDAEKHNGLHNCLFAIHSDVARCNNSYHQSLSNIIMRGFLKASLKYRKQFCCGFWQRERCVTDSVRRKCTSATLELFQKAESPYANQVDTRQTPEMSCIGYEENSQICSASSRPRFWSRYLMIIYSLFVGCLLTFLL</sequence>